<evidence type="ECO:0000313" key="2">
    <source>
        <dbReference type="EMBL" id="PNF28452.1"/>
    </source>
</evidence>
<comment type="caution">
    <text evidence="2">The sequence shown here is derived from an EMBL/GenBank/DDBJ whole genome shotgun (WGS) entry which is preliminary data.</text>
</comment>
<dbReference type="Gene3D" id="1.20.58.60">
    <property type="match status" value="1"/>
</dbReference>
<gene>
    <name evidence="2" type="ORF">B7P43_G15710</name>
</gene>
<feature type="coiled-coil region" evidence="1">
    <location>
        <begin position="48"/>
        <end position="189"/>
    </location>
</feature>
<keyword evidence="3" id="KW-1185">Reference proteome</keyword>
<reference evidence="2 3" key="1">
    <citation type="submission" date="2017-12" db="EMBL/GenBank/DDBJ databases">
        <title>Hemimetabolous genomes reveal molecular basis of termite eusociality.</title>
        <authorList>
            <person name="Harrison M.C."/>
            <person name="Jongepier E."/>
            <person name="Robertson H.M."/>
            <person name="Arning N."/>
            <person name="Bitard-Feildel T."/>
            <person name="Chao H."/>
            <person name="Childers C.P."/>
            <person name="Dinh H."/>
            <person name="Doddapaneni H."/>
            <person name="Dugan S."/>
            <person name="Gowin J."/>
            <person name="Greiner C."/>
            <person name="Han Y."/>
            <person name="Hu H."/>
            <person name="Hughes D.S.T."/>
            <person name="Huylmans A.-K."/>
            <person name="Kemena C."/>
            <person name="Kremer L.P.M."/>
            <person name="Lee S.L."/>
            <person name="Lopez-Ezquerra A."/>
            <person name="Mallet L."/>
            <person name="Monroy-Kuhn J.M."/>
            <person name="Moser A."/>
            <person name="Murali S.C."/>
            <person name="Muzny D.M."/>
            <person name="Otani S."/>
            <person name="Piulachs M.-D."/>
            <person name="Poelchau M."/>
            <person name="Qu J."/>
            <person name="Schaub F."/>
            <person name="Wada-Katsumata A."/>
            <person name="Worley K.C."/>
            <person name="Xie Q."/>
            <person name="Ylla G."/>
            <person name="Poulsen M."/>
            <person name="Gibbs R.A."/>
            <person name="Schal C."/>
            <person name="Richards S."/>
            <person name="Belles X."/>
            <person name="Korb J."/>
            <person name="Bornberg-Bauer E."/>
        </authorList>
    </citation>
    <scope>NUCLEOTIDE SEQUENCE [LARGE SCALE GENOMIC DNA]</scope>
    <source>
        <tissue evidence="2">Whole body</tissue>
    </source>
</reference>
<proteinExistence type="predicted"/>
<organism evidence="2 3">
    <name type="scientific">Cryptotermes secundus</name>
    <dbReference type="NCBI Taxonomy" id="105785"/>
    <lineage>
        <taxon>Eukaryota</taxon>
        <taxon>Metazoa</taxon>
        <taxon>Ecdysozoa</taxon>
        <taxon>Arthropoda</taxon>
        <taxon>Hexapoda</taxon>
        <taxon>Insecta</taxon>
        <taxon>Pterygota</taxon>
        <taxon>Neoptera</taxon>
        <taxon>Polyneoptera</taxon>
        <taxon>Dictyoptera</taxon>
        <taxon>Blattodea</taxon>
        <taxon>Blattoidea</taxon>
        <taxon>Termitoidae</taxon>
        <taxon>Kalotermitidae</taxon>
        <taxon>Cryptotermitinae</taxon>
        <taxon>Cryptotermes</taxon>
    </lineage>
</organism>
<protein>
    <submittedName>
        <fullName evidence="2">Uncharacterized protein</fullName>
    </submittedName>
</protein>
<dbReference type="Proteomes" id="UP000235965">
    <property type="component" value="Unassembled WGS sequence"/>
</dbReference>
<dbReference type="AlphaFoldDB" id="A0A2J7QIP5"/>
<dbReference type="InParanoid" id="A0A2J7QIP5"/>
<sequence length="257" mass="29689">MDKLKLNLIGASEPEVRAMSLQNYDSDGVRSKFEKDATEQYKTLMRLKQQHEEVGKETEQRIAELNTVQQIRFNLEDDIETHSIRIQKKEEVLAKVQATLKKLQEEANEIQKQIKKEKQEQIDSLKDYENKMASIADKLRSGPKFYDRKNIAAEMSSLQEETSAIIREMASVEEELNEYHIKYKAMFNESLDKSDTTGGCTLELSALQHLISQMAEDTQLYNSEDKRLCEELNNLSRMLNALEGDLKELQQGHSVLK</sequence>
<evidence type="ECO:0000313" key="3">
    <source>
        <dbReference type="Proteomes" id="UP000235965"/>
    </source>
</evidence>
<accession>A0A2J7QIP5</accession>
<dbReference type="EMBL" id="NEVH01013583">
    <property type="protein sequence ID" value="PNF28452.1"/>
    <property type="molecule type" value="Genomic_DNA"/>
</dbReference>
<dbReference type="OrthoDB" id="10425666at2759"/>
<name>A0A2J7QIP5_9NEOP</name>
<keyword evidence="1" id="KW-0175">Coiled coil</keyword>
<evidence type="ECO:0000256" key="1">
    <source>
        <dbReference type="SAM" id="Coils"/>
    </source>
</evidence>